<reference evidence="2" key="2">
    <citation type="submission" date="2015-01" db="EMBL/GenBank/DDBJ databases">
        <title>Evolutionary Origins and Diversification of the Mycorrhizal Mutualists.</title>
        <authorList>
            <consortium name="DOE Joint Genome Institute"/>
            <consortium name="Mycorrhizal Genomics Consortium"/>
            <person name="Kohler A."/>
            <person name="Kuo A."/>
            <person name="Nagy L.G."/>
            <person name="Floudas D."/>
            <person name="Copeland A."/>
            <person name="Barry K.W."/>
            <person name="Cichocki N."/>
            <person name="Veneault-Fourrey C."/>
            <person name="LaButti K."/>
            <person name="Lindquist E.A."/>
            <person name="Lipzen A."/>
            <person name="Lundell T."/>
            <person name="Morin E."/>
            <person name="Murat C."/>
            <person name="Riley R."/>
            <person name="Ohm R."/>
            <person name="Sun H."/>
            <person name="Tunlid A."/>
            <person name="Henrissat B."/>
            <person name="Grigoriev I.V."/>
            <person name="Hibbett D.S."/>
            <person name="Martin F."/>
        </authorList>
    </citation>
    <scope>NUCLEOTIDE SEQUENCE [LARGE SCALE GENOMIC DNA]</scope>
    <source>
        <strain evidence="2">LaAM-08-1</strain>
    </source>
</reference>
<evidence type="ECO:0000313" key="2">
    <source>
        <dbReference type="Proteomes" id="UP000054477"/>
    </source>
</evidence>
<name>A0A0C9X3I8_9AGAR</name>
<reference evidence="1 2" key="1">
    <citation type="submission" date="2014-04" db="EMBL/GenBank/DDBJ databases">
        <authorList>
            <consortium name="DOE Joint Genome Institute"/>
            <person name="Kuo A."/>
            <person name="Kohler A."/>
            <person name="Nagy L.G."/>
            <person name="Floudas D."/>
            <person name="Copeland A."/>
            <person name="Barry K.W."/>
            <person name="Cichocki N."/>
            <person name="Veneault-Fourrey C."/>
            <person name="LaButti K."/>
            <person name="Lindquist E.A."/>
            <person name="Lipzen A."/>
            <person name="Lundell T."/>
            <person name="Morin E."/>
            <person name="Murat C."/>
            <person name="Sun H."/>
            <person name="Tunlid A."/>
            <person name="Henrissat B."/>
            <person name="Grigoriev I.V."/>
            <person name="Hibbett D.S."/>
            <person name="Martin F."/>
            <person name="Nordberg H.P."/>
            <person name="Cantor M.N."/>
            <person name="Hua S.X."/>
        </authorList>
    </citation>
    <scope>NUCLEOTIDE SEQUENCE [LARGE SCALE GENOMIC DNA]</scope>
    <source>
        <strain evidence="1 2">LaAM-08-1</strain>
    </source>
</reference>
<dbReference type="AlphaFoldDB" id="A0A0C9X3I8"/>
<organism evidence="1 2">
    <name type="scientific">Laccaria amethystina LaAM-08-1</name>
    <dbReference type="NCBI Taxonomy" id="1095629"/>
    <lineage>
        <taxon>Eukaryota</taxon>
        <taxon>Fungi</taxon>
        <taxon>Dikarya</taxon>
        <taxon>Basidiomycota</taxon>
        <taxon>Agaricomycotina</taxon>
        <taxon>Agaricomycetes</taxon>
        <taxon>Agaricomycetidae</taxon>
        <taxon>Agaricales</taxon>
        <taxon>Agaricineae</taxon>
        <taxon>Hydnangiaceae</taxon>
        <taxon>Laccaria</taxon>
    </lineage>
</organism>
<keyword evidence="2" id="KW-1185">Reference proteome</keyword>
<dbReference type="HOGENOM" id="CLU_2306578_0_0_1"/>
<dbReference type="Proteomes" id="UP000054477">
    <property type="component" value="Unassembled WGS sequence"/>
</dbReference>
<sequence>MADSHPFSFFPIRFATVFVSDRTNCYKFVIAFRHQPSSGRNYSLHAIEKSAFFEGELVVMAGGSHFNVVNFSDGRTKEIALVATRRFFVLFDIRKAAHCF</sequence>
<accession>A0A0C9X3I8</accession>
<protein>
    <submittedName>
        <fullName evidence="1">Uncharacterized protein</fullName>
    </submittedName>
</protein>
<evidence type="ECO:0000313" key="1">
    <source>
        <dbReference type="EMBL" id="KIJ95813.1"/>
    </source>
</evidence>
<gene>
    <name evidence="1" type="ORF">K443DRAFT_315766</name>
</gene>
<dbReference type="EMBL" id="KN838742">
    <property type="protein sequence ID" value="KIJ95813.1"/>
    <property type="molecule type" value="Genomic_DNA"/>
</dbReference>
<proteinExistence type="predicted"/>